<dbReference type="AlphaFoldDB" id="A0A183IVI5"/>
<dbReference type="EMBL" id="UZAM01010794">
    <property type="protein sequence ID" value="VDP13768.1"/>
    <property type="molecule type" value="Genomic_DNA"/>
</dbReference>
<keyword evidence="1" id="KW-0472">Membrane</keyword>
<dbReference type="Proteomes" id="UP000270296">
    <property type="component" value="Unassembled WGS sequence"/>
</dbReference>
<protein>
    <submittedName>
        <fullName evidence="4">Mitochondrial import inner membrane translocase subunit TIM50</fullName>
    </submittedName>
</protein>
<accession>A0A183IVI5</accession>
<evidence type="ECO:0000256" key="1">
    <source>
        <dbReference type="SAM" id="Phobius"/>
    </source>
</evidence>
<reference evidence="2 3" key="2">
    <citation type="submission" date="2018-11" db="EMBL/GenBank/DDBJ databases">
        <authorList>
            <consortium name="Pathogen Informatics"/>
        </authorList>
    </citation>
    <scope>NUCLEOTIDE SEQUENCE [LARGE SCALE GENOMIC DNA]</scope>
</reference>
<dbReference type="SUPFAM" id="SSF56784">
    <property type="entry name" value="HAD-like"/>
    <property type="match status" value="1"/>
</dbReference>
<keyword evidence="1" id="KW-0812">Transmembrane</keyword>
<keyword evidence="3" id="KW-1185">Reference proteome</keyword>
<sequence length="261" mass="30333">MVPSPCALLLRSIFRYQLKQADILMTSYSFHSGCSFGQRSLWSSRTSVVYILPWLSNGFVCRRIHSFLSSRVGWRCLERPFLEARLFATQASTKRSSFDDTSSKAEEEEKRLQMEKVRRNTRLGLTMMFASFAGCVVYALVSWGAPPKDEQGFTITDEFSDMPKWKQYILRTWKEVKFYEKYFKEPSREQLLPDPLKEPYVQPPYTLVVELSGVLVHPDWTTASPIVDNLDPNGLIMYRLYRDATKYTRGHHVKVFCISGF</sequence>
<keyword evidence="1" id="KW-1133">Transmembrane helix</keyword>
<proteinExistence type="predicted"/>
<dbReference type="InterPro" id="IPR036412">
    <property type="entry name" value="HAD-like_sf"/>
</dbReference>
<dbReference type="OrthoDB" id="287041at2759"/>
<name>A0A183IVI5_9BILA</name>
<reference evidence="4" key="1">
    <citation type="submission" date="2016-06" db="UniProtKB">
        <authorList>
            <consortium name="WormBaseParasite"/>
        </authorList>
    </citation>
    <scope>IDENTIFICATION</scope>
</reference>
<dbReference type="WBParaSite" id="SBAD_0000792201-mRNA-1">
    <property type="protein sequence ID" value="SBAD_0000792201-mRNA-1"/>
    <property type="gene ID" value="SBAD_0000792201"/>
</dbReference>
<gene>
    <name evidence="2" type="ORF">SBAD_LOCUS7632</name>
</gene>
<evidence type="ECO:0000313" key="3">
    <source>
        <dbReference type="Proteomes" id="UP000270296"/>
    </source>
</evidence>
<feature type="transmembrane region" description="Helical" evidence="1">
    <location>
        <begin position="123"/>
        <end position="145"/>
    </location>
</feature>
<evidence type="ECO:0000313" key="4">
    <source>
        <dbReference type="WBParaSite" id="SBAD_0000792201-mRNA-1"/>
    </source>
</evidence>
<evidence type="ECO:0000313" key="2">
    <source>
        <dbReference type="EMBL" id="VDP13768.1"/>
    </source>
</evidence>
<organism evidence="4">
    <name type="scientific">Soboliphyme baturini</name>
    <dbReference type="NCBI Taxonomy" id="241478"/>
    <lineage>
        <taxon>Eukaryota</taxon>
        <taxon>Metazoa</taxon>
        <taxon>Ecdysozoa</taxon>
        <taxon>Nematoda</taxon>
        <taxon>Enoplea</taxon>
        <taxon>Dorylaimia</taxon>
        <taxon>Dioctophymatida</taxon>
        <taxon>Dioctophymatoidea</taxon>
        <taxon>Soboliphymatidae</taxon>
        <taxon>Soboliphyme</taxon>
    </lineage>
</organism>